<dbReference type="PROSITE" id="PS50977">
    <property type="entry name" value="HTH_TETR_2"/>
    <property type="match status" value="1"/>
</dbReference>
<evidence type="ECO:0000256" key="1">
    <source>
        <dbReference type="ARBA" id="ARBA00023015"/>
    </source>
</evidence>
<evidence type="ECO:0000256" key="2">
    <source>
        <dbReference type="ARBA" id="ARBA00023125"/>
    </source>
</evidence>
<dbReference type="InterPro" id="IPR050109">
    <property type="entry name" value="HTH-type_TetR-like_transc_reg"/>
</dbReference>
<comment type="caution">
    <text evidence="6">The sequence shown here is derived from an EMBL/GenBank/DDBJ whole genome shotgun (WGS) entry which is preliminary data.</text>
</comment>
<keyword evidence="7" id="KW-1185">Reference proteome</keyword>
<feature type="DNA-binding region" description="H-T-H motif" evidence="4">
    <location>
        <begin position="28"/>
        <end position="47"/>
    </location>
</feature>
<organism evidence="6 7">
    <name type="scientific">Streptomyces gilvifuscus</name>
    <dbReference type="NCBI Taxonomy" id="1550617"/>
    <lineage>
        <taxon>Bacteria</taxon>
        <taxon>Bacillati</taxon>
        <taxon>Actinomycetota</taxon>
        <taxon>Actinomycetes</taxon>
        <taxon>Kitasatosporales</taxon>
        <taxon>Streptomycetaceae</taxon>
        <taxon>Streptomyces</taxon>
    </lineage>
</organism>
<dbReference type="InterPro" id="IPR001647">
    <property type="entry name" value="HTH_TetR"/>
</dbReference>
<proteinExistence type="predicted"/>
<dbReference type="Pfam" id="PF00440">
    <property type="entry name" value="TetR_N"/>
    <property type="match status" value="1"/>
</dbReference>
<accession>A0ABT5FZP3</accession>
<evidence type="ECO:0000313" key="6">
    <source>
        <dbReference type="EMBL" id="MDC2957993.1"/>
    </source>
</evidence>
<dbReference type="RefSeq" id="WP_267955882.1">
    <property type="nucleotide sequence ID" value="NZ_JAQOSK010000011.1"/>
</dbReference>
<evidence type="ECO:0000256" key="4">
    <source>
        <dbReference type="PROSITE-ProRule" id="PRU00335"/>
    </source>
</evidence>
<name>A0ABT5FZP3_9ACTN</name>
<keyword evidence="1" id="KW-0805">Transcription regulation</keyword>
<evidence type="ECO:0000259" key="5">
    <source>
        <dbReference type="PROSITE" id="PS50977"/>
    </source>
</evidence>
<dbReference type="Proteomes" id="UP001221328">
    <property type="component" value="Unassembled WGS sequence"/>
</dbReference>
<keyword evidence="3" id="KW-0804">Transcription</keyword>
<reference evidence="6 7" key="1">
    <citation type="journal article" date="2015" name="Int. J. Syst. Evol. Microbiol.">
        <title>Streptomyces gilvifuscus sp. nov., an actinomycete that produces antibacterial compounds isolated from soil.</title>
        <authorList>
            <person name="Nguyen T.M."/>
            <person name="Kim J."/>
        </authorList>
    </citation>
    <scope>NUCLEOTIDE SEQUENCE [LARGE SCALE GENOMIC DNA]</scope>
    <source>
        <strain evidence="6 7">T113</strain>
    </source>
</reference>
<keyword evidence="2 4" id="KW-0238">DNA-binding</keyword>
<sequence>MFDDEDRLDQILNAAYACFTRHGVRRSTMDDIAREAGMSRPAVYQYVRNKQDAFRRLAGRLLDAALVDARAATTTPGDLTQQLTGVLEAKLGLAARLWHDSPAHAAELLGVETRQSADLVEAYNDAMRDLLTSAIASARPDLGTADAGEVAELLLAFTRGLEADLTDPEAPARRLRQGVALLVAGLDHPHPDKEAS</sequence>
<dbReference type="PANTHER" id="PTHR30055:SF234">
    <property type="entry name" value="HTH-TYPE TRANSCRIPTIONAL REGULATOR BETI"/>
    <property type="match status" value="1"/>
</dbReference>
<dbReference type="PRINTS" id="PR00455">
    <property type="entry name" value="HTHTETR"/>
</dbReference>
<dbReference type="Gene3D" id="1.10.357.10">
    <property type="entry name" value="Tetracycline Repressor, domain 2"/>
    <property type="match status" value="1"/>
</dbReference>
<dbReference type="EMBL" id="JAQOSK010000011">
    <property type="protein sequence ID" value="MDC2957993.1"/>
    <property type="molecule type" value="Genomic_DNA"/>
</dbReference>
<dbReference type="InterPro" id="IPR009057">
    <property type="entry name" value="Homeodomain-like_sf"/>
</dbReference>
<gene>
    <name evidence="6" type="ORF">PO587_26410</name>
</gene>
<dbReference type="PANTHER" id="PTHR30055">
    <property type="entry name" value="HTH-TYPE TRANSCRIPTIONAL REGULATOR RUTR"/>
    <property type="match status" value="1"/>
</dbReference>
<protein>
    <submittedName>
        <fullName evidence="6">Helix-turn-helix domain containing protein</fullName>
    </submittedName>
</protein>
<dbReference type="SUPFAM" id="SSF46689">
    <property type="entry name" value="Homeodomain-like"/>
    <property type="match status" value="1"/>
</dbReference>
<evidence type="ECO:0000256" key="3">
    <source>
        <dbReference type="ARBA" id="ARBA00023163"/>
    </source>
</evidence>
<feature type="domain" description="HTH tetR-type" evidence="5">
    <location>
        <begin position="5"/>
        <end position="65"/>
    </location>
</feature>
<evidence type="ECO:0000313" key="7">
    <source>
        <dbReference type="Proteomes" id="UP001221328"/>
    </source>
</evidence>